<protein>
    <submittedName>
        <fullName evidence="7">ABC transporter permease</fullName>
    </submittedName>
</protein>
<keyword evidence="4 6" id="KW-1133">Transmembrane helix</keyword>
<name>A0A4Q2RGV7_9HYPH</name>
<keyword evidence="3 6" id="KW-0812">Transmembrane</keyword>
<dbReference type="GO" id="GO:0022857">
    <property type="term" value="F:transmembrane transporter activity"/>
    <property type="evidence" value="ECO:0007669"/>
    <property type="project" value="InterPro"/>
</dbReference>
<dbReference type="PANTHER" id="PTHR47089">
    <property type="entry name" value="ABC TRANSPORTER, PERMEASE PROTEIN"/>
    <property type="match status" value="1"/>
</dbReference>
<dbReference type="CDD" id="cd06580">
    <property type="entry name" value="TM_PBP1_transp_TpRbsC_like"/>
    <property type="match status" value="1"/>
</dbReference>
<dbReference type="EMBL" id="QYBC01000003">
    <property type="protein sequence ID" value="RYB06771.1"/>
    <property type="molecule type" value="Genomic_DNA"/>
</dbReference>
<evidence type="ECO:0000256" key="2">
    <source>
        <dbReference type="ARBA" id="ARBA00022475"/>
    </source>
</evidence>
<feature type="transmembrane region" description="Helical" evidence="6">
    <location>
        <begin position="119"/>
        <end position="142"/>
    </location>
</feature>
<feature type="transmembrane region" description="Helical" evidence="6">
    <location>
        <begin position="62"/>
        <end position="83"/>
    </location>
</feature>
<evidence type="ECO:0000256" key="3">
    <source>
        <dbReference type="ARBA" id="ARBA00022692"/>
    </source>
</evidence>
<reference evidence="7 8" key="1">
    <citation type="submission" date="2018-09" db="EMBL/GenBank/DDBJ databases">
        <authorList>
            <person name="Grouzdev D.S."/>
            <person name="Krutkina M.S."/>
        </authorList>
    </citation>
    <scope>NUCLEOTIDE SEQUENCE [LARGE SCALE GENOMIC DNA]</scope>
    <source>
        <strain evidence="7 8">RmlP001</strain>
    </source>
</reference>
<feature type="transmembrane region" description="Helical" evidence="6">
    <location>
        <begin position="20"/>
        <end position="42"/>
    </location>
</feature>
<feature type="transmembrane region" description="Helical" evidence="6">
    <location>
        <begin position="149"/>
        <end position="167"/>
    </location>
</feature>
<evidence type="ECO:0000313" key="8">
    <source>
        <dbReference type="Proteomes" id="UP000289411"/>
    </source>
</evidence>
<evidence type="ECO:0000313" key="7">
    <source>
        <dbReference type="EMBL" id="RYB06771.1"/>
    </source>
</evidence>
<dbReference type="AlphaFoldDB" id="A0A4Q2RGV7"/>
<dbReference type="OrthoDB" id="9809785at2"/>
<feature type="transmembrane region" description="Helical" evidence="6">
    <location>
        <begin position="238"/>
        <end position="261"/>
    </location>
</feature>
<evidence type="ECO:0000256" key="1">
    <source>
        <dbReference type="ARBA" id="ARBA00004651"/>
    </source>
</evidence>
<comment type="subcellular location">
    <subcellularLocation>
        <location evidence="1">Cell membrane</location>
        <topology evidence="1">Multi-pass membrane protein</topology>
    </subcellularLocation>
</comment>
<dbReference type="RefSeq" id="WP_129218125.1">
    <property type="nucleotide sequence ID" value="NZ_QYBC01000003.1"/>
</dbReference>
<dbReference type="Pfam" id="PF02653">
    <property type="entry name" value="BPD_transp_2"/>
    <property type="match status" value="1"/>
</dbReference>
<keyword evidence="5 6" id="KW-0472">Membrane</keyword>
<dbReference type="InterPro" id="IPR001851">
    <property type="entry name" value="ABC_transp_permease"/>
</dbReference>
<feature type="transmembrane region" description="Helical" evidence="6">
    <location>
        <begin position="281"/>
        <end position="308"/>
    </location>
</feature>
<evidence type="ECO:0000256" key="4">
    <source>
        <dbReference type="ARBA" id="ARBA00022989"/>
    </source>
</evidence>
<sequence length="351" mass="35272">MTDATQTPRARLALLRPGSWRPLAGLGLAFAIAAALIAIAGANPLTAFGAALSGAFGSPGQVATALTKATPYLLCSTGVALCFRAGVINIGGEGQIALGGLAATAAALAWPIADPFAATAAALAAGALGGLAWAALAAVLHLTRRVHEVLITLLMNFIALLMVGETLREGLGEVGAGFPQSPLLPRAVWLTRLMPPTSLNVGVFIALAVALLAALLLWRTTFGFAIRATGASRRAAAYAGFSVPGVVFGVMCLGGATAGLAGAVQVMGVQYRLIEGYSTGFGFISVAIALLGGLDPLLLIPASVFFGFLETGMAAMQRQVGVPSALVGVIEGLVMLTVLAGTASGARQARV</sequence>
<dbReference type="GO" id="GO:0005886">
    <property type="term" value="C:plasma membrane"/>
    <property type="evidence" value="ECO:0007669"/>
    <property type="project" value="UniProtKB-SubCell"/>
</dbReference>
<organism evidence="7 8">
    <name type="scientific">Lichenibacterium ramalinae</name>
    <dbReference type="NCBI Taxonomy" id="2316527"/>
    <lineage>
        <taxon>Bacteria</taxon>
        <taxon>Pseudomonadati</taxon>
        <taxon>Pseudomonadota</taxon>
        <taxon>Alphaproteobacteria</taxon>
        <taxon>Hyphomicrobiales</taxon>
        <taxon>Lichenihabitantaceae</taxon>
        <taxon>Lichenibacterium</taxon>
    </lineage>
</organism>
<reference evidence="7 8" key="2">
    <citation type="submission" date="2019-02" db="EMBL/GenBank/DDBJ databases">
        <title>'Lichenibacterium ramalinii' gen. nov. sp. nov., 'Lichenibacterium minor' gen. nov. sp. nov.</title>
        <authorList>
            <person name="Pankratov T."/>
        </authorList>
    </citation>
    <scope>NUCLEOTIDE SEQUENCE [LARGE SCALE GENOMIC DNA]</scope>
    <source>
        <strain evidence="7 8">RmlP001</strain>
    </source>
</reference>
<dbReference type="Proteomes" id="UP000289411">
    <property type="component" value="Unassembled WGS sequence"/>
</dbReference>
<evidence type="ECO:0000256" key="5">
    <source>
        <dbReference type="ARBA" id="ARBA00023136"/>
    </source>
</evidence>
<evidence type="ECO:0000256" key="6">
    <source>
        <dbReference type="SAM" id="Phobius"/>
    </source>
</evidence>
<accession>A0A4Q2RGV7</accession>
<keyword evidence="8" id="KW-1185">Reference proteome</keyword>
<gene>
    <name evidence="7" type="ORF">D3272_05450</name>
</gene>
<proteinExistence type="predicted"/>
<keyword evidence="2" id="KW-1003">Cell membrane</keyword>
<feature type="transmembrane region" description="Helical" evidence="6">
    <location>
        <begin position="199"/>
        <end position="218"/>
    </location>
</feature>
<dbReference type="PANTHER" id="PTHR47089:SF1">
    <property type="entry name" value="GUANOSINE ABC TRANSPORTER PERMEASE PROTEIN NUPP"/>
    <property type="match status" value="1"/>
</dbReference>
<feature type="transmembrane region" description="Helical" evidence="6">
    <location>
        <begin position="320"/>
        <end position="343"/>
    </location>
</feature>
<comment type="caution">
    <text evidence="7">The sequence shown here is derived from an EMBL/GenBank/DDBJ whole genome shotgun (WGS) entry which is preliminary data.</text>
</comment>
<feature type="transmembrane region" description="Helical" evidence="6">
    <location>
        <begin position="95"/>
        <end position="113"/>
    </location>
</feature>